<accession>A0A8S9JC15</accession>
<evidence type="ECO:0000313" key="1">
    <source>
        <dbReference type="EMBL" id="KAF2578932.1"/>
    </source>
</evidence>
<evidence type="ECO:0000313" key="2">
    <source>
        <dbReference type="Proteomes" id="UP000712281"/>
    </source>
</evidence>
<name>A0A8S9JC15_BRACR</name>
<sequence>MKVRVSIIFELFRQFLRVEYRYSSSFESTSREGSGQVVINPYVGLLVKFKKGFESQKPGSRYLEVGSWQEANSN</sequence>
<proteinExistence type="predicted"/>
<dbReference type="AlphaFoldDB" id="A0A8S9JC15"/>
<protein>
    <submittedName>
        <fullName evidence="1">Uncharacterized protein</fullName>
    </submittedName>
</protein>
<dbReference type="EMBL" id="QGKW02001660">
    <property type="protein sequence ID" value="KAF2578932.1"/>
    <property type="molecule type" value="Genomic_DNA"/>
</dbReference>
<dbReference type="Proteomes" id="UP000712281">
    <property type="component" value="Unassembled WGS sequence"/>
</dbReference>
<comment type="caution">
    <text evidence="1">The sequence shown here is derived from an EMBL/GenBank/DDBJ whole genome shotgun (WGS) entry which is preliminary data.</text>
</comment>
<organism evidence="1 2">
    <name type="scientific">Brassica cretica</name>
    <name type="common">Mustard</name>
    <dbReference type="NCBI Taxonomy" id="69181"/>
    <lineage>
        <taxon>Eukaryota</taxon>
        <taxon>Viridiplantae</taxon>
        <taxon>Streptophyta</taxon>
        <taxon>Embryophyta</taxon>
        <taxon>Tracheophyta</taxon>
        <taxon>Spermatophyta</taxon>
        <taxon>Magnoliopsida</taxon>
        <taxon>eudicotyledons</taxon>
        <taxon>Gunneridae</taxon>
        <taxon>Pentapetalae</taxon>
        <taxon>rosids</taxon>
        <taxon>malvids</taxon>
        <taxon>Brassicales</taxon>
        <taxon>Brassicaceae</taxon>
        <taxon>Brassiceae</taxon>
        <taxon>Brassica</taxon>
    </lineage>
</organism>
<gene>
    <name evidence="1" type="ORF">F2Q68_00004323</name>
</gene>
<reference evidence="1" key="1">
    <citation type="submission" date="2019-12" db="EMBL/GenBank/DDBJ databases">
        <title>Genome sequencing and annotation of Brassica cretica.</title>
        <authorList>
            <person name="Studholme D.J."/>
            <person name="Sarris P.F."/>
        </authorList>
    </citation>
    <scope>NUCLEOTIDE SEQUENCE</scope>
    <source>
        <strain evidence="1">PFS-001/15</strain>
        <tissue evidence="1">Leaf</tissue>
    </source>
</reference>